<dbReference type="EMBL" id="NEVU01000003">
    <property type="protein sequence ID" value="OZI71899.1"/>
    <property type="molecule type" value="Genomic_DNA"/>
</dbReference>
<dbReference type="GO" id="GO:1901605">
    <property type="term" value="P:alpha-amino acid metabolic process"/>
    <property type="evidence" value="ECO:0007669"/>
    <property type="project" value="TreeGrafter"/>
</dbReference>
<feature type="domain" description="Aminotransferase class I/classII large" evidence="7">
    <location>
        <begin position="49"/>
        <end position="399"/>
    </location>
</feature>
<dbReference type="PANTHER" id="PTHR42790">
    <property type="entry name" value="AMINOTRANSFERASE"/>
    <property type="match status" value="1"/>
</dbReference>
<evidence type="ECO:0000256" key="1">
    <source>
        <dbReference type="ARBA" id="ARBA00001933"/>
    </source>
</evidence>
<comment type="subunit">
    <text evidence="3">Homodimer.</text>
</comment>
<reference evidence="9" key="1">
    <citation type="submission" date="2017-05" db="EMBL/GenBank/DDBJ databases">
        <title>Complete and WGS of Bordetella genogroups.</title>
        <authorList>
            <person name="Spilker T."/>
            <person name="Lipuma J."/>
        </authorList>
    </citation>
    <scope>NUCLEOTIDE SEQUENCE [LARGE SCALE GENOMIC DNA]</scope>
    <source>
        <strain evidence="9">AU6712</strain>
    </source>
</reference>
<dbReference type="GO" id="GO:0008483">
    <property type="term" value="F:transaminase activity"/>
    <property type="evidence" value="ECO:0007669"/>
    <property type="project" value="UniProtKB-KW"/>
</dbReference>
<keyword evidence="5" id="KW-0808">Transferase</keyword>
<dbReference type="AlphaFoldDB" id="A0A261VCS2"/>
<protein>
    <recommendedName>
        <fullName evidence="7">Aminotransferase class I/classII large domain-containing protein</fullName>
    </recommendedName>
</protein>
<dbReference type="RefSeq" id="WP_094815874.1">
    <property type="nucleotide sequence ID" value="NZ_NEVU01000003.1"/>
</dbReference>
<dbReference type="InterPro" id="IPR050859">
    <property type="entry name" value="Class-I_PLP-dep_aminotransf"/>
</dbReference>
<dbReference type="GO" id="GO:0030170">
    <property type="term" value="F:pyridoxal phosphate binding"/>
    <property type="evidence" value="ECO:0007669"/>
    <property type="project" value="InterPro"/>
</dbReference>
<dbReference type="InterPro" id="IPR004839">
    <property type="entry name" value="Aminotransferase_I/II_large"/>
</dbReference>
<dbReference type="SUPFAM" id="SSF53383">
    <property type="entry name" value="PLP-dependent transferases"/>
    <property type="match status" value="1"/>
</dbReference>
<evidence type="ECO:0000256" key="3">
    <source>
        <dbReference type="ARBA" id="ARBA00011738"/>
    </source>
</evidence>
<comment type="caution">
    <text evidence="8">The sequence shown here is derived from an EMBL/GenBank/DDBJ whole genome shotgun (WGS) entry which is preliminary data.</text>
</comment>
<dbReference type="OrthoDB" id="9804020at2"/>
<dbReference type="InterPro" id="IPR015424">
    <property type="entry name" value="PyrdxlP-dep_Trfase"/>
</dbReference>
<sequence length="408" mass="44334">MTALAMIDDKFSHYFKNPEGSPIRALFPYLRDPAIIGFAGGNPAADVFDVPGLQDAMAEAMQTPADAWAQYSATEGLPRLRHAILGDMRRRGMVVEDASLLLTAGSQQALDLIARVLVNPGDEILVERPTYPTAIQTFKASGAQLVGVRSTADGICLAHLREILLSRPRHARPKALYCVPTYGNPTGKTFSEANRRSLLALAREFDLLIIEDDPYSALSFEPAGVSRMYDLAQGDPQTQDRVIYLSSLSKVMAPGMRIGWMVAAPSLVRRCAIAKQSVDLCSSTWTQAAAAVYLEAGRLDAHIERARRVYAQRAQAMQTALHDLLGERFAFERPGGGMFIWGKFSDGISAQAVLEHAIRAGVVFVPGTAFYADQPEGSTARLCFSMCTPERIGEGVARLRRALDACAA</sequence>
<evidence type="ECO:0000259" key="7">
    <source>
        <dbReference type="Pfam" id="PF00155"/>
    </source>
</evidence>
<evidence type="ECO:0000313" key="9">
    <source>
        <dbReference type="Proteomes" id="UP000216429"/>
    </source>
</evidence>
<keyword evidence="4" id="KW-0032">Aminotransferase</keyword>
<dbReference type="Gene3D" id="3.90.1150.10">
    <property type="entry name" value="Aspartate Aminotransferase, domain 1"/>
    <property type="match status" value="1"/>
</dbReference>
<dbReference type="InterPro" id="IPR015421">
    <property type="entry name" value="PyrdxlP-dep_Trfase_major"/>
</dbReference>
<evidence type="ECO:0000256" key="4">
    <source>
        <dbReference type="ARBA" id="ARBA00022576"/>
    </source>
</evidence>
<dbReference type="FunFam" id="3.40.640.10:FF:000053">
    <property type="entry name" value="Aminotransferase, class I"/>
    <property type="match status" value="1"/>
</dbReference>
<organism evidence="8 9">
    <name type="scientific">Bordetella genomosp. 12</name>
    <dbReference type="NCBI Taxonomy" id="463035"/>
    <lineage>
        <taxon>Bacteria</taxon>
        <taxon>Pseudomonadati</taxon>
        <taxon>Pseudomonadota</taxon>
        <taxon>Betaproteobacteria</taxon>
        <taxon>Burkholderiales</taxon>
        <taxon>Alcaligenaceae</taxon>
        <taxon>Bordetella</taxon>
    </lineage>
</organism>
<dbReference type="Proteomes" id="UP000216429">
    <property type="component" value="Unassembled WGS sequence"/>
</dbReference>
<keyword evidence="6" id="KW-0663">Pyridoxal phosphate</keyword>
<dbReference type="CDD" id="cd00609">
    <property type="entry name" value="AAT_like"/>
    <property type="match status" value="1"/>
</dbReference>
<dbReference type="Pfam" id="PF00155">
    <property type="entry name" value="Aminotran_1_2"/>
    <property type="match status" value="1"/>
</dbReference>
<evidence type="ECO:0000313" key="8">
    <source>
        <dbReference type="EMBL" id="OZI71899.1"/>
    </source>
</evidence>
<proteinExistence type="inferred from homology"/>
<dbReference type="PANTHER" id="PTHR42790:SF19">
    <property type="entry name" value="KYNURENINE_ALPHA-AMINOADIPATE AMINOTRANSFERASE, MITOCHONDRIAL"/>
    <property type="match status" value="1"/>
</dbReference>
<keyword evidence="9" id="KW-1185">Reference proteome</keyword>
<comment type="similarity">
    <text evidence="2">Belongs to the class-I pyridoxal-phosphate-dependent aminotransferase family.</text>
</comment>
<dbReference type="Gene3D" id="3.40.640.10">
    <property type="entry name" value="Type I PLP-dependent aspartate aminotransferase-like (Major domain)"/>
    <property type="match status" value="1"/>
</dbReference>
<gene>
    <name evidence="8" type="ORF">CAL22_19140</name>
</gene>
<evidence type="ECO:0000256" key="6">
    <source>
        <dbReference type="ARBA" id="ARBA00022898"/>
    </source>
</evidence>
<accession>A0A261VCS2</accession>
<dbReference type="InterPro" id="IPR015422">
    <property type="entry name" value="PyrdxlP-dep_Trfase_small"/>
</dbReference>
<comment type="cofactor">
    <cofactor evidence="1">
        <name>pyridoxal 5'-phosphate</name>
        <dbReference type="ChEBI" id="CHEBI:597326"/>
    </cofactor>
</comment>
<evidence type="ECO:0000256" key="2">
    <source>
        <dbReference type="ARBA" id="ARBA00007441"/>
    </source>
</evidence>
<name>A0A261VCS2_9BORD</name>
<evidence type="ECO:0000256" key="5">
    <source>
        <dbReference type="ARBA" id="ARBA00022679"/>
    </source>
</evidence>